<dbReference type="OrthoDB" id="9804645at2"/>
<dbReference type="KEGG" id="caa:Caka_1484"/>
<dbReference type="RefSeq" id="WP_013043225.1">
    <property type="nucleotide sequence ID" value="NC_014008.1"/>
</dbReference>
<dbReference type="InterPro" id="IPR029016">
    <property type="entry name" value="GAF-like_dom_sf"/>
</dbReference>
<proteinExistence type="predicted"/>
<protein>
    <submittedName>
        <fullName evidence="2">Putative GAF sensor protein</fullName>
    </submittedName>
</protein>
<dbReference type="EMBL" id="CP001998">
    <property type="protein sequence ID" value="ADE54503.1"/>
    <property type="molecule type" value="Genomic_DNA"/>
</dbReference>
<dbReference type="STRING" id="583355.Caka_1484"/>
<evidence type="ECO:0000259" key="1">
    <source>
        <dbReference type="Pfam" id="PF01590"/>
    </source>
</evidence>
<dbReference type="SUPFAM" id="SSF55781">
    <property type="entry name" value="GAF domain-like"/>
    <property type="match status" value="1"/>
</dbReference>
<name>D5EJA4_CORAD</name>
<sequence length="155" mass="17676">MFPKSLSDYCHHLLADGLKQVHMPIGIVSHIYNNNYEIVAIEANRCLLRDGALFPLNDTYCRDVYRSGETIALTEIDGVPGLQRHPLYVKMPLEAYLSAPIHHHGFVWGTVNFTSNDFRNRPFSRKEIQLCESYATLIQHKLCDLDTPLGFEKAS</sequence>
<dbReference type="Gene3D" id="3.30.450.40">
    <property type="match status" value="1"/>
</dbReference>
<dbReference type="Proteomes" id="UP000000925">
    <property type="component" value="Chromosome"/>
</dbReference>
<feature type="domain" description="GAF" evidence="1">
    <location>
        <begin position="36"/>
        <end position="138"/>
    </location>
</feature>
<evidence type="ECO:0000313" key="3">
    <source>
        <dbReference type="Proteomes" id="UP000000925"/>
    </source>
</evidence>
<keyword evidence="3" id="KW-1185">Reference proteome</keyword>
<dbReference type="InterPro" id="IPR003018">
    <property type="entry name" value="GAF"/>
</dbReference>
<accession>D5EJA4</accession>
<organism evidence="2 3">
    <name type="scientific">Coraliomargarita akajimensis (strain DSM 45221 / IAM 15411 / JCM 23193 / KCTC 12865 / 04OKA010-24)</name>
    <dbReference type="NCBI Taxonomy" id="583355"/>
    <lineage>
        <taxon>Bacteria</taxon>
        <taxon>Pseudomonadati</taxon>
        <taxon>Verrucomicrobiota</taxon>
        <taxon>Opitutia</taxon>
        <taxon>Puniceicoccales</taxon>
        <taxon>Coraliomargaritaceae</taxon>
        <taxon>Coraliomargarita</taxon>
    </lineage>
</organism>
<dbReference type="Pfam" id="PF01590">
    <property type="entry name" value="GAF"/>
    <property type="match status" value="1"/>
</dbReference>
<dbReference type="eggNOG" id="COG2203">
    <property type="taxonomic scope" value="Bacteria"/>
</dbReference>
<dbReference type="HOGENOM" id="CLU_1692511_0_0_0"/>
<reference evidence="2 3" key="1">
    <citation type="journal article" date="2010" name="Stand. Genomic Sci.">
        <title>Complete genome sequence of Coraliomargarita akajimensis type strain (04OKA010-24).</title>
        <authorList>
            <person name="Mavromatis K."/>
            <person name="Abt B."/>
            <person name="Brambilla E."/>
            <person name="Lapidus A."/>
            <person name="Copeland A."/>
            <person name="Deshpande S."/>
            <person name="Nolan M."/>
            <person name="Lucas S."/>
            <person name="Tice H."/>
            <person name="Cheng J.F."/>
            <person name="Han C."/>
            <person name="Detter J.C."/>
            <person name="Woyke T."/>
            <person name="Goodwin L."/>
            <person name="Pitluck S."/>
            <person name="Held B."/>
            <person name="Brettin T."/>
            <person name="Tapia R."/>
            <person name="Ivanova N."/>
            <person name="Mikhailova N."/>
            <person name="Pati A."/>
            <person name="Liolios K."/>
            <person name="Chen A."/>
            <person name="Palaniappan K."/>
            <person name="Land M."/>
            <person name="Hauser L."/>
            <person name="Chang Y.J."/>
            <person name="Jeffries C.D."/>
            <person name="Rohde M."/>
            <person name="Goker M."/>
            <person name="Bristow J."/>
            <person name="Eisen J.A."/>
            <person name="Markowitz V."/>
            <person name="Hugenholtz P."/>
            <person name="Klenk H.P."/>
            <person name="Kyrpides N.C."/>
        </authorList>
    </citation>
    <scope>NUCLEOTIDE SEQUENCE [LARGE SCALE GENOMIC DNA]</scope>
    <source>
        <strain evidence="3">DSM 45221 / IAM 15411 / JCM 23193 / KCTC 12865</strain>
    </source>
</reference>
<dbReference type="AlphaFoldDB" id="D5EJA4"/>
<gene>
    <name evidence="2" type="ordered locus">Caka_1484</name>
</gene>
<evidence type="ECO:0000313" key="2">
    <source>
        <dbReference type="EMBL" id="ADE54503.1"/>
    </source>
</evidence>